<proteinExistence type="inferred from homology"/>
<evidence type="ECO:0000256" key="2">
    <source>
        <dbReference type="ARBA" id="ARBA00022448"/>
    </source>
</evidence>
<dbReference type="Pfam" id="PF02653">
    <property type="entry name" value="BPD_transp_2"/>
    <property type="match status" value="1"/>
</dbReference>
<dbReference type="GO" id="GO:0005886">
    <property type="term" value="C:plasma membrane"/>
    <property type="evidence" value="ECO:0007669"/>
    <property type="project" value="UniProtKB-SubCell"/>
</dbReference>
<reference evidence="11" key="5">
    <citation type="submission" date="2025-08" db="UniProtKB">
        <authorList>
            <consortium name="RefSeq"/>
        </authorList>
    </citation>
    <scope>IDENTIFICATION</scope>
</reference>
<dbReference type="GO" id="GO:0006865">
    <property type="term" value="P:amino acid transport"/>
    <property type="evidence" value="ECO:0007669"/>
    <property type="project" value="UniProtKB-KW"/>
</dbReference>
<evidence type="ECO:0000256" key="7">
    <source>
        <dbReference type="ARBA" id="ARBA00023136"/>
    </source>
</evidence>
<feature type="transmembrane region" description="Helical" evidence="9">
    <location>
        <begin position="294"/>
        <end position="316"/>
    </location>
</feature>
<evidence type="ECO:0000256" key="4">
    <source>
        <dbReference type="ARBA" id="ARBA00022692"/>
    </source>
</evidence>
<reference evidence="11" key="4">
    <citation type="journal article" date="2015" name="F1000Prime Rep">
        <title>Structure and mechanism of ABC transporters.</title>
        <authorList>
            <person name="Wilkens S."/>
        </authorList>
    </citation>
    <scope>NUCLEOTIDE SEQUENCE</scope>
</reference>
<feature type="transmembrane region" description="Helical" evidence="9">
    <location>
        <begin position="20"/>
        <end position="41"/>
    </location>
</feature>
<keyword evidence="3" id="KW-1003">Cell membrane</keyword>
<dbReference type="GO" id="GO:0022857">
    <property type="term" value="F:transmembrane transporter activity"/>
    <property type="evidence" value="ECO:0007669"/>
    <property type="project" value="InterPro"/>
</dbReference>
<evidence type="ECO:0000256" key="5">
    <source>
        <dbReference type="ARBA" id="ARBA00022970"/>
    </source>
</evidence>
<dbReference type="OrthoDB" id="5293349at2"/>
<dbReference type="InterPro" id="IPR001851">
    <property type="entry name" value="ABC_transp_permease"/>
</dbReference>
<feature type="transmembrane region" description="Helical" evidence="9">
    <location>
        <begin position="94"/>
        <end position="115"/>
    </location>
</feature>
<evidence type="ECO:0000256" key="9">
    <source>
        <dbReference type="SAM" id="Phobius"/>
    </source>
</evidence>
<dbReference type="InterPro" id="IPR052157">
    <property type="entry name" value="BCAA_transport_permease"/>
</dbReference>
<comment type="subcellular location">
    <subcellularLocation>
        <location evidence="1">Cell membrane</location>
        <topology evidence="1">Multi-pass membrane protein</topology>
    </subcellularLocation>
</comment>
<feature type="transmembrane region" description="Helical" evidence="9">
    <location>
        <begin position="121"/>
        <end position="140"/>
    </location>
</feature>
<evidence type="ECO:0000256" key="8">
    <source>
        <dbReference type="ARBA" id="ARBA00037998"/>
    </source>
</evidence>
<feature type="transmembrane region" description="Helical" evidence="9">
    <location>
        <begin position="323"/>
        <end position="339"/>
    </location>
</feature>
<dbReference type="CDD" id="cd06582">
    <property type="entry name" value="TM_PBP1_LivH_like"/>
    <property type="match status" value="1"/>
</dbReference>
<accession>A0A8B6X5D3</accession>
<protein>
    <submittedName>
        <fullName evidence="11">Branched-chain amino acid ABC transporter permease</fullName>
    </submittedName>
</protein>
<keyword evidence="4 9" id="KW-0812">Transmembrane</keyword>
<reference evidence="11" key="2">
    <citation type="journal article" date="2008" name="Microbiol. Mol. Biol. Rev.">
        <title>Structure, function, and evolution of bacterial ATP-binding cassette systems.</title>
        <authorList>
            <person name="Davidson A.L."/>
            <person name="Dassa E."/>
            <person name="Orelle C."/>
            <person name="Chen J."/>
        </authorList>
    </citation>
    <scope>NUCLEOTIDE SEQUENCE</scope>
</reference>
<dbReference type="PANTHER" id="PTHR11795">
    <property type="entry name" value="BRANCHED-CHAIN AMINO ACID TRANSPORT SYSTEM PERMEASE PROTEIN LIVH"/>
    <property type="match status" value="1"/>
</dbReference>
<evidence type="ECO:0000256" key="1">
    <source>
        <dbReference type="ARBA" id="ARBA00004651"/>
    </source>
</evidence>
<feature type="transmembrane region" description="Helical" evidence="9">
    <location>
        <begin position="61"/>
        <end position="82"/>
    </location>
</feature>
<keyword evidence="5" id="KW-0029">Amino-acid transport</keyword>
<name>A0A8B6X5D3_9BURK</name>
<organism evidence="10 11">
    <name type="scientific">Derxia gummosa DSM 723</name>
    <dbReference type="NCBI Taxonomy" id="1121388"/>
    <lineage>
        <taxon>Bacteria</taxon>
        <taxon>Pseudomonadati</taxon>
        <taxon>Pseudomonadota</taxon>
        <taxon>Betaproteobacteria</taxon>
        <taxon>Burkholderiales</taxon>
        <taxon>Alcaligenaceae</taxon>
        <taxon>Derxia</taxon>
    </lineage>
</organism>
<sequence>MNLQIALLLGQDGVTNGAIYALLSLSILLVFTVTRVLLIPLGEFVAFGALTMAAFEAGQPGNATTLLGVVALAACLADAIRHARERRRPSGRRLALWAGTLAWPVALGLALQALPLAELAAPLRVLLVLLVLVPLGPLLYRAVFAPLAQASALVLLIASIALHVALVGAGLLAFGPEGARTQPFSDSFIELGALRLNSQTVWVVAVSFALIGLLFFAFQRTLYGKALRAVAFNRTGARLVGISPDFAGSVSFGLATFIGVMSGVLIAPITTLYYDSGFIISLKGFVGSIIGGLASYPIAAGGALLVGLIEAFSAFFASQYKEVIVFTLIIPVLLWRSLTTHRLEDEE</sequence>
<feature type="transmembrane region" description="Helical" evidence="9">
    <location>
        <begin position="152"/>
        <end position="174"/>
    </location>
</feature>
<reference evidence="11" key="3">
    <citation type="journal article" date="2014" name="J. Gen. Physiol.">
        <title>Structural diversity of ABC transporters.</title>
        <authorList>
            <person name="ter Beek J."/>
            <person name="Guskov A."/>
            <person name="Slotboom D.J."/>
        </authorList>
    </citation>
    <scope>NUCLEOTIDE SEQUENCE</scope>
</reference>
<reference evidence="11" key="1">
    <citation type="journal article" date="2007" name="Curr. Opin. Struct. Biol.">
        <title>Structure and mechanism of ABC transporter proteins.</title>
        <authorList>
            <person name="Hollenstein K."/>
            <person name="Dawson R.J."/>
            <person name="Locher K.P."/>
        </authorList>
    </citation>
    <scope>NUCLEOTIDE SEQUENCE</scope>
</reference>
<dbReference type="RefSeq" id="WP_028311657.1">
    <property type="nucleotide sequence ID" value="NZ_AXWS01000013.1"/>
</dbReference>
<feature type="transmembrane region" description="Helical" evidence="9">
    <location>
        <begin position="200"/>
        <end position="218"/>
    </location>
</feature>
<keyword evidence="6 9" id="KW-1133">Transmembrane helix</keyword>
<dbReference type="AlphaFoldDB" id="A0A8B6X5D3"/>
<dbReference type="Proteomes" id="UP000675920">
    <property type="component" value="Unplaced"/>
</dbReference>
<feature type="transmembrane region" description="Helical" evidence="9">
    <location>
        <begin position="252"/>
        <end position="274"/>
    </location>
</feature>
<keyword evidence="2" id="KW-0813">Transport</keyword>
<evidence type="ECO:0000313" key="11">
    <source>
        <dbReference type="RefSeq" id="WP_028311657.1"/>
    </source>
</evidence>
<comment type="similarity">
    <text evidence="8">Belongs to the binding-protein-dependent transport system permease family. LivHM subfamily.</text>
</comment>
<evidence type="ECO:0000256" key="3">
    <source>
        <dbReference type="ARBA" id="ARBA00022475"/>
    </source>
</evidence>
<evidence type="ECO:0000256" key="6">
    <source>
        <dbReference type="ARBA" id="ARBA00022989"/>
    </source>
</evidence>
<keyword evidence="7 9" id="KW-0472">Membrane</keyword>
<evidence type="ECO:0000313" key="10">
    <source>
        <dbReference type="Proteomes" id="UP000675920"/>
    </source>
</evidence>
<dbReference type="PANTHER" id="PTHR11795:SF450">
    <property type="entry name" value="ABC TRANSPORTER PERMEASE PROTEIN"/>
    <property type="match status" value="1"/>
</dbReference>
<keyword evidence="10" id="KW-1185">Reference proteome</keyword>